<sequence>MRTSPAVMLQSCPHIVSLSKVYNYNSVWIELAKTPPPSSGIPVSGVSFGSSSSSTVSLMATPMLSSTRVTAVLPPLCRWSFRKLVLFDSPMRVQNLVANLVARMAKHDPDAQEEFAGENAITPLVSLLSIGVFEKMGWKSFDTMMTTQNQNQRFIFCINKNRKSEESTCSQ</sequence>
<dbReference type="Gene3D" id="1.25.10.10">
    <property type="entry name" value="Leucine-rich Repeat Variant"/>
    <property type="match status" value="1"/>
</dbReference>
<proteinExistence type="predicted"/>
<dbReference type="EMBL" id="JAMYWD010000003">
    <property type="protein sequence ID" value="KAJ4976205.1"/>
    <property type="molecule type" value="Genomic_DNA"/>
</dbReference>
<protein>
    <submittedName>
        <fullName evidence="1">Uncharacterized protein</fullName>
    </submittedName>
</protein>
<organism evidence="1 2">
    <name type="scientific">Protea cynaroides</name>
    <dbReference type="NCBI Taxonomy" id="273540"/>
    <lineage>
        <taxon>Eukaryota</taxon>
        <taxon>Viridiplantae</taxon>
        <taxon>Streptophyta</taxon>
        <taxon>Embryophyta</taxon>
        <taxon>Tracheophyta</taxon>
        <taxon>Spermatophyta</taxon>
        <taxon>Magnoliopsida</taxon>
        <taxon>Proteales</taxon>
        <taxon>Proteaceae</taxon>
        <taxon>Protea</taxon>
    </lineage>
</organism>
<gene>
    <name evidence="1" type="ORF">NE237_001311</name>
</gene>
<dbReference type="OrthoDB" id="1683831at2759"/>
<dbReference type="AlphaFoldDB" id="A0A9Q0KT25"/>
<dbReference type="PANTHER" id="PTHR46168">
    <property type="entry name" value="ARMADILLO REPEAT ONLY 4"/>
    <property type="match status" value="1"/>
</dbReference>
<dbReference type="PANTHER" id="PTHR46168:SF1">
    <property type="entry name" value="ARMADILLO REPEAT ONLY 4"/>
    <property type="match status" value="1"/>
</dbReference>
<dbReference type="Proteomes" id="UP001141806">
    <property type="component" value="Unassembled WGS sequence"/>
</dbReference>
<name>A0A9Q0KT25_9MAGN</name>
<keyword evidence="2" id="KW-1185">Reference proteome</keyword>
<reference evidence="1" key="1">
    <citation type="journal article" date="2023" name="Plant J.">
        <title>The genome of the king protea, Protea cynaroides.</title>
        <authorList>
            <person name="Chang J."/>
            <person name="Duong T.A."/>
            <person name="Schoeman C."/>
            <person name="Ma X."/>
            <person name="Roodt D."/>
            <person name="Barker N."/>
            <person name="Li Z."/>
            <person name="Van de Peer Y."/>
            <person name="Mizrachi E."/>
        </authorList>
    </citation>
    <scope>NUCLEOTIDE SEQUENCE</scope>
    <source>
        <tissue evidence="1">Young leaves</tissue>
    </source>
</reference>
<accession>A0A9Q0KT25</accession>
<comment type="caution">
    <text evidence="1">The sequence shown here is derived from an EMBL/GenBank/DDBJ whole genome shotgun (WGS) entry which is preliminary data.</text>
</comment>
<evidence type="ECO:0000313" key="2">
    <source>
        <dbReference type="Proteomes" id="UP001141806"/>
    </source>
</evidence>
<evidence type="ECO:0000313" key="1">
    <source>
        <dbReference type="EMBL" id="KAJ4976205.1"/>
    </source>
</evidence>
<dbReference type="InterPro" id="IPR011989">
    <property type="entry name" value="ARM-like"/>
</dbReference>